<dbReference type="GO" id="GO:0006310">
    <property type="term" value="P:DNA recombination"/>
    <property type="evidence" value="ECO:0007669"/>
    <property type="project" value="UniProtKB-KW"/>
</dbReference>
<organism evidence="3 4">
    <name type="scientific">Amanita muscaria (strain Koide BX008)</name>
    <dbReference type="NCBI Taxonomy" id="946122"/>
    <lineage>
        <taxon>Eukaryota</taxon>
        <taxon>Fungi</taxon>
        <taxon>Dikarya</taxon>
        <taxon>Basidiomycota</taxon>
        <taxon>Agaricomycotina</taxon>
        <taxon>Agaricomycetes</taxon>
        <taxon>Agaricomycetidae</taxon>
        <taxon>Agaricales</taxon>
        <taxon>Pluteineae</taxon>
        <taxon>Amanitaceae</taxon>
        <taxon>Amanita</taxon>
    </lineage>
</organism>
<evidence type="ECO:0000313" key="4">
    <source>
        <dbReference type="Proteomes" id="UP000054549"/>
    </source>
</evidence>
<keyword evidence="2" id="KW-0233">DNA recombination</keyword>
<keyword evidence="4" id="KW-1185">Reference proteome</keyword>
<name>A0A0C2S0C0_AMAMK</name>
<evidence type="ECO:0008006" key="5">
    <source>
        <dbReference type="Google" id="ProtNLM"/>
    </source>
</evidence>
<dbReference type="InterPro" id="IPR010998">
    <property type="entry name" value="Integrase_recombinase_N"/>
</dbReference>
<dbReference type="SUPFAM" id="SSF56349">
    <property type="entry name" value="DNA breaking-rejoining enzymes"/>
    <property type="match status" value="1"/>
</dbReference>
<dbReference type="HOGENOM" id="CLU_003292_2_0_1"/>
<dbReference type="Proteomes" id="UP000054549">
    <property type="component" value="Unassembled WGS sequence"/>
</dbReference>
<dbReference type="SUPFAM" id="SSF47823">
    <property type="entry name" value="lambda integrase-like, N-terminal domain"/>
    <property type="match status" value="1"/>
</dbReference>
<dbReference type="OrthoDB" id="3266428at2759"/>
<dbReference type="STRING" id="946122.A0A0C2S0C0"/>
<dbReference type="Gene3D" id="1.10.443.10">
    <property type="entry name" value="Intergrase catalytic core"/>
    <property type="match status" value="1"/>
</dbReference>
<dbReference type="EMBL" id="KN818448">
    <property type="protein sequence ID" value="KIL56095.1"/>
    <property type="molecule type" value="Genomic_DNA"/>
</dbReference>
<dbReference type="AlphaFoldDB" id="A0A0C2S0C0"/>
<evidence type="ECO:0000313" key="3">
    <source>
        <dbReference type="EMBL" id="KIL56095.1"/>
    </source>
</evidence>
<sequence>MSRIHPVQLIKREPIVPKLEPKPESDTKPKLEITTTILRPSVPATDRLSAWKTPFALESDAELLSSLPLNLSSSLKDNLVKALAPSTRSAYGAGIRRFTEFCDKHNISEEARMPASKYLLASFVTEQAGSCSASCIKNWMSGLKAWHEINSAPWNGEDRLVQLSRSLKGTSFSRPKRPPITRDQLTLLRRRINIAEGKDAAFWALATTAFWGCRRLGEITIPKPDGFNTQFHVQKTAVSFTHGSSARPPSISFDIPWTKTTKEKGGKVVLTARDDDLCPVTALLNHILVNHKVPPDHALFSYMDNSQNRTIPPTKSKFLEFCNSNIPSNQDKILGHSFRIGGSVELLLAGVPPEVVALIGGWTSSAFLLYWHKLEEIIPLHFRSRLNSLPTSEPHRSQLPSRTSSSFP</sequence>
<evidence type="ECO:0000256" key="2">
    <source>
        <dbReference type="ARBA" id="ARBA00023172"/>
    </source>
</evidence>
<accession>A0A0C2S0C0</accession>
<gene>
    <name evidence="3" type="ORF">M378DRAFT_89882</name>
</gene>
<dbReference type="InParanoid" id="A0A0C2S0C0"/>
<reference evidence="3 4" key="1">
    <citation type="submission" date="2014-04" db="EMBL/GenBank/DDBJ databases">
        <title>Evolutionary Origins and Diversification of the Mycorrhizal Mutualists.</title>
        <authorList>
            <consortium name="DOE Joint Genome Institute"/>
            <consortium name="Mycorrhizal Genomics Consortium"/>
            <person name="Kohler A."/>
            <person name="Kuo A."/>
            <person name="Nagy L.G."/>
            <person name="Floudas D."/>
            <person name="Copeland A."/>
            <person name="Barry K.W."/>
            <person name="Cichocki N."/>
            <person name="Veneault-Fourrey C."/>
            <person name="LaButti K."/>
            <person name="Lindquist E.A."/>
            <person name="Lipzen A."/>
            <person name="Lundell T."/>
            <person name="Morin E."/>
            <person name="Murat C."/>
            <person name="Riley R."/>
            <person name="Ohm R."/>
            <person name="Sun H."/>
            <person name="Tunlid A."/>
            <person name="Henrissat B."/>
            <person name="Grigoriev I.V."/>
            <person name="Hibbett D.S."/>
            <person name="Martin F."/>
        </authorList>
    </citation>
    <scope>NUCLEOTIDE SEQUENCE [LARGE SCALE GENOMIC DNA]</scope>
    <source>
        <strain evidence="3 4">Koide BX008</strain>
    </source>
</reference>
<dbReference type="Gene3D" id="1.10.150.130">
    <property type="match status" value="1"/>
</dbReference>
<dbReference type="InterPro" id="IPR011010">
    <property type="entry name" value="DNA_brk_join_enz"/>
</dbReference>
<evidence type="ECO:0000256" key="1">
    <source>
        <dbReference type="ARBA" id="ARBA00023125"/>
    </source>
</evidence>
<dbReference type="InterPro" id="IPR052925">
    <property type="entry name" value="Phage_Integrase-like_Recomb"/>
</dbReference>
<dbReference type="GO" id="GO:0003677">
    <property type="term" value="F:DNA binding"/>
    <property type="evidence" value="ECO:0007669"/>
    <property type="project" value="UniProtKB-KW"/>
</dbReference>
<keyword evidence="1" id="KW-0238">DNA-binding</keyword>
<protein>
    <recommendedName>
        <fullName evidence="5">DNA breaking-rejoining enzyme</fullName>
    </recommendedName>
</protein>
<dbReference type="PANTHER" id="PTHR34605">
    <property type="entry name" value="PHAGE_INTEGRASE DOMAIN-CONTAINING PROTEIN"/>
    <property type="match status" value="1"/>
</dbReference>
<proteinExistence type="predicted"/>
<dbReference type="PANTHER" id="PTHR34605:SF3">
    <property type="entry name" value="P CELL-TYPE AGGLUTINATION PROTEIN MAP4-LIKE-RELATED"/>
    <property type="match status" value="1"/>
</dbReference>
<dbReference type="InterPro" id="IPR013762">
    <property type="entry name" value="Integrase-like_cat_sf"/>
</dbReference>
<dbReference type="GO" id="GO:0015074">
    <property type="term" value="P:DNA integration"/>
    <property type="evidence" value="ECO:0007669"/>
    <property type="project" value="InterPro"/>
</dbReference>